<protein>
    <submittedName>
        <fullName evidence="2">Uncharacterized protein</fullName>
    </submittedName>
</protein>
<reference evidence="2" key="1">
    <citation type="submission" date="2021-06" db="EMBL/GenBank/DDBJ databases">
        <title>Parelaphostrongylus tenuis whole genome reference sequence.</title>
        <authorList>
            <person name="Garwood T.J."/>
            <person name="Larsen P.A."/>
            <person name="Fountain-Jones N.M."/>
            <person name="Garbe J.R."/>
            <person name="Macchietto M.G."/>
            <person name="Kania S.A."/>
            <person name="Gerhold R.W."/>
            <person name="Richards J.E."/>
            <person name="Wolf T.M."/>
        </authorList>
    </citation>
    <scope>NUCLEOTIDE SEQUENCE</scope>
    <source>
        <strain evidence="2">MNPRO001-30</strain>
        <tissue evidence="2">Meninges</tissue>
    </source>
</reference>
<evidence type="ECO:0000313" key="2">
    <source>
        <dbReference type="EMBL" id="KAJ1348878.1"/>
    </source>
</evidence>
<gene>
    <name evidence="2" type="ORF">KIN20_004278</name>
</gene>
<accession>A0AAD5M1G4</accession>
<keyword evidence="3" id="KW-1185">Reference proteome</keyword>
<dbReference type="EMBL" id="JAHQIW010000576">
    <property type="protein sequence ID" value="KAJ1348878.1"/>
    <property type="molecule type" value="Genomic_DNA"/>
</dbReference>
<proteinExistence type="predicted"/>
<feature type="region of interest" description="Disordered" evidence="1">
    <location>
        <begin position="1"/>
        <end position="20"/>
    </location>
</feature>
<dbReference type="Proteomes" id="UP001196413">
    <property type="component" value="Unassembled WGS sequence"/>
</dbReference>
<name>A0AAD5M1G4_PARTN</name>
<evidence type="ECO:0000313" key="3">
    <source>
        <dbReference type="Proteomes" id="UP001196413"/>
    </source>
</evidence>
<comment type="caution">
    <text evidence="2">The sequence shown here is derived from an EMBL/GenBank/DDBJ whole genome shotgun (WGS) entry which is preliminary data.</text>
</comment>
<sequence length="56" mass="6607">MPSRRKLVRQTTNENKQKQTNGTSFVSWFIDRNDFTNHPHFKRELAKIGYRAATIA</sequence>
<feature type="compositionally biased region" description="Polar residues" evidence="1">
    <location>
        <begin position="9"/>
        <end position="20"/>
    </location>
</feature>
<organism evidence="2 3">
    <name type="scientific">Parelaphostrongylus tenuis</name>
    <name type="common">Meningeal worm</name>
    <dbReference type="NCBI Taxonomy" id="148309"/>
    <lineage>
        <taxon>Eukaryota</taxon>
        <taxon>Metazoa</taxon>
        <taxon>Ecdysozoa</taxon>
        <taxon>Nematoda</taxon>
        <taxon>Chromadorea</taxon>
        <taxon>Rhabditida</taxon>
        <taxon>Rhabditina</taxon>
        <taxon>Rhabditomorpha</taxon>
        <taxon>Strongyloidea</taxon>
        <taxon>Metastrongylidae</taxon>
        <taxon>Parelaphostrongylus</taxon>
    </lineage>
</organism>
<dbReference type="AlphaFoldDB" id="A0AAD5M1G4"/>
<evidence type="ECO:0000256" key="1">
    <source>
        <dbReference type="SAM" id="MobiDB-lite"/>
    </source>
</evidence>